<gene>
    <name evidence="10" type="ORF">ASZ90_019167</name>
</gene>
<feature type="transmembrane region" description="Helical" evidence="8">
    <location>
        <begin position="139"/>
        <end position="162"/>
    </location>
</feature>
<dbReference type="SUPFAM" id="SSF161098">
    <property type="entry name" value="MetI-like"/>
    <property type="match status" value="2"/>
</dbReference>
<evidence type="ECO:0000256" key="1">
    <source>
        <dbReference type="ARBA" id="ARBA00004429"/>
    </source>
</evidence>
<evidence type="ECO:0000256" key="3">
    <source>
        <dbReference type="ARBA" id="ARBA00022475"/>
    </source>
</evidence>
<keyword evidence="4" id="KW-0997">Cell inner membrane</keyword>
<evidence type="ECO:0000256" key="7">
    <source>
        <dbReference type="ARBA" id="ARBA00023136"/>
    </source>
</evidence>
<dbReference type="EMBL" id="LNQE01001882">
    <property type="protein sequence ID" value="KUG03379.1"/>
    <property type="molecule type" value="Genomic_DNA"/>
</dbReference>
<organism evidence="10">
    <name type="scientific">hydrocarbon metagenome</name>
    <dbReference type="NCBI Taxonomy" id="938273"/>
    <lineage>
        <taxon>unclassified sequences</taxon>
        <taxon>metagenomes</taxon>
        <taxon>ecological metagenomes</taxon>
    </lineage>
</organism>
<dbReference type="PANTHER" id="PTHR43357:SF3">
    <property type="entry name" value="FE(3+)-TRANSPORT SYSTEM PERMEASE PROTEIN FBPB 2"/>
    <property type="match status" value="1"/>
</dbReference>
<dbReference type="AlphaFoldDB" id="A0A0W8E4U8"/>
<feature type="domain" description="ABC transmembrane type-1" evidence="9">
    <location>
        <begin position="327"/>
        <end position="521"/>
    </location>
</feature>
<comment type="subcellular location">
    <subcellularLocation>
        <location evidence="1">Cell inner membrane</location>
        <topology evidence="1">Multi-pass membrane protein</topology>
    </subcellularLocation>
</comment>
<evidence type="ECO:0000256" key="6">
    <source>
        <dbReference type="ARBA" id="ARBA00022989"/>
    </source>
</evidence>
<comment type="caution">
    <text evidence="10">The sequence shown here is derived from an EMBL/GenBank/DDBJ whole genome shotgun (WGS) entry which is preliminary data.</text>
</comment>
<reference evidence="10" key="1">
    <citation type="journal article" date="2015" name="Proc. Natl. Acad. Sci. U.S.A.">
        <title>Networks of energetic and metabolic interactions define dynamics in microbial communities.</title>
        <authorList>
            <person name="Embree M."/>
            <person name="Liu J.K."/>
            <person name="Al-Bassam M.M."/>
            <person name="Zengler K."/>
        </authorList>
    </citation>
    <scope>NUCLEOTIDE SEQUENCE</scope>
</reference>
<dbReference type="GO" id="GO:0005886">
    <property type="term" value="C:plasma membrane"/>
    <property type="evidence" value="ECO:0007669"/>
    <property type="project" value="UniProtKB-SubCell"/>
</dbReference>
<keyword evidence="2" id="KW-0813">Transport</keyword>
<feature type="transmembrane region" description="Helical" evidence="8">
    <location>
        <begin position="327"/>
        <end position="349"/>
    </location>
</feature>
<name>A0A0W8E4U8_9ZZZZ</name>
<proteinExistence type="predicted"/>
<feature type="transmembrane region" description="Helical" evidence="8">
    <location>
        <begin position="98"/>
        <end position="119"/>
    </location>
</feature>
<evidence type="ECO:0000313" key="10">
    <source>
        <dbReference type="EMBL" id="KUG03379.1"/>
    </source>
</evidence>
<feature type="transmembrane region" description="Helical" evidence="8">
    <location>
        <begin position="238"/>
        <end position="260"/>
    </location>
</feature>
<evidence type="ECO:0000256" key="5">
    <source>
        <dbReference type="ARBA" id="ARBA00022692"/>
    </source>
</evidence>
<feature type="transmembrane region" description="Helical" evidence="8">
    <location>
        <begin position="361"/>
        <end position="385"/>
    </location>
</feature>
<feature type="transmembrane region" description="Helical" evidence="8">
    <location>
        <begin position="20"/>
        <end position="36"/>
    </location>
</feature>
<dbReference type="CDD" id="cd06261">
    <property type="entry name" value="TM_PBP2"/>
    <property type="match status" value="2"/>
</dbReference>
<keyword evidence="5 8" id="KW-0812">Transmembrane</keyword>
<evidence type="ECO:0000256" key="8">
    <source>
        <dbReference type="SAM" id="Phobius"/>
    </source>
</evidence>
<feature type="transmembrane region" description="Helical" evidence="8">
    <location>
        <begin position="182"/>
        <end position="208"/>
    </location>
</feature>
<evidence type="ECO:0000259" key="9">
    <source>
        <dbReference type="PROSITE" id="PS50928"/>
    </source>
</evidence>
<feature type="transmembrane region" description="Helical" evidence="8">
    <location>
        <begin position="56"/>
        <end position="86"/>
    </location>
</feature>
<dbReference type="PROSITE" id="PS50928">
    <property type="entry name" value="ABC_TM1"/>
    <property type="match status" value="2"/>
</dbReference>
<accession>A0A0W8E4U8</accession>
<dbReference type="InterPro" id="IPR000515">
    <property type="entry name" value="MetI-like"/>
</dbReference>
<feature type="transmembrane region" description="Helical" evidence="8">
    <location>
        <begin position="287"/>
        <end position="307"/>
    </location>
</feature>
<dbReference type="InterPro" id="IPR035906">
    <property type="entry name" value="MetI-like_sf"/>
</dbReference>
<keyword evidence="3" id="KW-1003">Cell membrane</keyword>
<feature type="transmembrane region" description="Helical" evidence="8">
    <location>
        <begin position="441"/>
        <end position="464"/>
    </location>
</feature>
<feature type="domain" description="ABC transmembrane type-1" evidence="9">
    <location>
        <begin position="60"/>
        <end position="256"/>
    </location>
</feature>
<evidence type="ECO:0000256" key="2">
    <source>
        <dbReference type="ARBA" id="ARBA00022448"/>
    </source>
</evidence>
<feature type="transmembrane region" description="Helical" evidence="8">
    <location>
        <begin position="499"/>
        <end position="524"/>
    </location>
</feature>
<protein>
    <recommendedName>
        <fullName evidence="9">ABC transmembrane type-1 domain-containing protein</fullName>
    </recommendedName>
</protein>
<dbReference type="Gene3D" id="1.10.3720.10">
    <property type="entry name" value="MetI-like"/>
    <property type="match status" value="2"/>
</dbReference>
<sequence>MTHYYKGWQSPGRLGHQAGLAIFIITILLPLIYLLVETGVSPAEEWLPLLLPQGRSLGLLINSITMGLVVSLLGTGIAFFIAALCWRWQRGPLAYLKWLFLFMILVPAYIHSLAWGTAFNQLDAWFLGNNWPGISFNGWVAASLVQMMYLLPIAAGIILLGFQSLNPRLIEAARVLAPDQEVWVRVILPVSYPILKVAAGILFLLTIIDYSIPSLFQVSTYAMEIFAEFSASNDPNRVMALSMPLLVITVPIMIYTGSGLRSMLLQPQKFTLDPKNMPEWPPQWKELKIVALFLLILQVGLPLLVILKYTGSIDSFVTAVCGSRREIGLSLLVAFLTAILALPPALSAAKQLLKKSPSSAAWWIFTTLPLALPAPLAGIALIALWNHTYTNAIYGSLMMPVLAGLLRFMPLAVLVLVVYIKMINPMYLEAGDVFQKSELHGFLRIFLPFISPGLLAAGGLVFALTAGELGATLLVAPAGKATLTMKIYNYLHYGATDTVAGLCAALMLITFLMTMLIVGLNKYVIRSWNEQRGKNDAQNY</sequence>
<feature type="transmembrane region" description="Helical" evidence="8">
    <location>
        <begin position="397"/>
        <end position="420"/>
    </location>
</feature>
<dbReference type="PANTHER" id="PTHR43357">
    <property type="entry name" value="INNER MEMBRANE ABC TRANSPORTER PERMEASE PROTEIN YDCV"/>
    <property type="match status" value="1"/>
</dbReference>
<keyword evidence="7 8" id="KW-0472">Membrane</keyword>
<keyword evidence="6 8" id="KW-1133">Transmembrane helix</keyword>
<dbReference type="GO" id="GO:0055085">
    <property type="term" value="P:transmembrane transport"/>
    <property type="evidence" value="ECO:0007669"/>
    <property type="project" value="InterPro"/>
</dbReference>
<evidence type="ECO:0000256" key="4">
    <source>
        <dbReference type="ARBA" id="ARBA00022519"/>
    </source>
</evidence>